<reference evidence="20" key="2">
    <citation type="submission" date="2015-04" db="EMBL/GenBank/DDBJ databases">
        <authorList>
            <person name="Syromyatnikov M.Y."/>
            <person name="Popov V.N."/>
        </authorList>
    </citation>
    <scope>NUCLEOTIDE SEQUENCE</scope>
</reference>
<gene>
    <name evidence="20" type="primary">ND5</name>
</gene>
<keyword evidence="11" id="KW-0520">NAD</keyword>
<geneLocation type="mitochondrion" evidence="20"/>
<accession>A0A0U2H168</accession>
<dbReference type="GO" id="GO:0003954">
    <property type="term" value="F:NADH dehydrogenase activity"/>
    <property type="evidence" value="ECO:0007669"/>
    <property type="project" value="TreeGrafter"/>
</dbReference>
<dbReference type="PRINTS" id="PR01434">
    <property type="entry name" value="NADHDHGNASE5"/>
</dbReference>
<evidence type="ECO:0000259" key="18">
    <source>
        <dbReference type="Pfam" id="PF00361"/>
    </source>
</evidence>
<evidence type="ECO:0000256" key="2">
    <source>
        <dbReference type="ARBA" id="ARBA00012944"/>
    </source>
</evidence>
<dbReference type="InterPro" id="IPR010934">
    <property type="entry name" value="NADH_DH_su5_C"/>
</dbReference>
<evidence type="ECO:0000256" key="6">
    <source>
        <dbReference type="ARBA" id="ARBA00022692"/>
    </source>
</evidence>
<comment type="catalytic activity">
    <reaction evidence="16">
        <text>a ubiquinone + NADH + 5 H(+)(in) = a ubiquinol + NAD(+) + 4 H(+)(out)</text>
        <dbReference type="Rhea" id="RHEA:29091"/>
        <dbReference type="Rhea" id="RHEA-COMP:9565"/>
        <dbReference type="Rhea" id="RHEA-COMP:9566"/>
        <dbReference type="ChEBI" id="CHEBI:15378"/>
        <dbReference type="ChEBI" id="CHEBI:16389"/>
        <dbReference type="ChEBI" id="CHEBI:17976"/>
        <dbReference type="ChEBI" id="CHEBI:57540"/>
        <dbReference type="ChEBI" id="CHEBI:57945"/>
        <dbReference type="EC" id="7.1.1.2"/>
    </reaction>
</comment>
<evidence type="ECO:0000256" key="3">
    <source>
        <dbReference type="ARBA" id="ARBA00021096"/>
    </source>
</evidence>
<dbReference type="GO" id="GO:0042773">
    <property type="term" value="P:ATP synthesis coupled electron transport"/>
    <property type="evidence" value="ECO:0007669"/>
    <property type="project" value="InterPro"/>
</dbReference>
<evidence type="ECO:0000256" key="10">
    <source>
        <dbReference type="ARBA" id="ARBA00022989"/>
    </source>
</evidence>
<feature type="transmembrane region" description="Helical" evidence="17">
    <location>
        <begin position="396"/>
        <end position="418"/>
    </location>
</feature>
<dbReference type="AlphaFoldDB" id="A0A0U2H168"/>
<proteinExistence type="predicted"/>
<sequence length="587" mass="64337">MITTLLVLPMIILAAPLMSKSAYKKLELKLAVKMAFLTSTIPLALTIKYSMKSASIHMPLLSTNPMTITTTMMTNQYTALFVPTALMVTWSIMEFSPWYVPKTKLTKNFTKFLLIFLIAMLILATAGSLLQLLIGWEGVGIMSFLLINWWFSRSSANSAALQAIIYNRIGDIGLILVMAVLATDNTSWNTEQIMAEHTKTILLPIGLILAAMGKSAQFFMHLWLPAAMEGPTPVSALLHSSTMVVAGVYLLSQFHPLINFPLPLTLCLYLGVTTSIYAASSALTQYDIKKIIAFSTSSQLGLMMTAIGMGCPSLAIFHMISHASFKATLFLAAGSTIHNTQNEQDIRKMGFIKITLPITSTTLVINGMTLSGLPFLSGYYSKDAIIDALLLSHLNSWAVLATLMSIAMTASYTMRMIILTTAKTPNHKPVTLFSESNKTQTKPLIRLTLTTIMMGPALFTTMLDSPATLTTLMKLLPLAAMLTGAYLAIEFVLHNTKFNQDNNTTKLLNSLAFFKILHRALPHASLNSSYLLSHQLTDLVWLEKSGPSATKSINLSQSKITSSQKGLMKNYLMSLLITMPALIAFTL</sequence>
<keyword evidence="14 17" id="KW-0472">Membrane</keyword>
<feature type="transmembrane region" description="Helical" evidence="17">
    <location>
        <begin position="80"/>
        <end position="100"/>
    </location>
</feature>
<evidence type="ECO:0000256" key="8">
    <source>
        <dbReference type="ARBA" id="ARBA00022967"/>
    </source>
</evidence>
<dbReference type="Pfam" id="PF00361">
    <property type="entry name" value="Proton_antipo_M"/>
    <property type="match status" value="1"/>
</dbReference>
<keyword evidence="12" id="KW-0830">Ubiquinone</keyword>
<feature type="transmembrane region" description="Helical" evidence="17">
    <location>
        <begin position="163"/>
        <end position="181"/>
    </location>
</feature>
<dbReference type="EC" id="7.1.1.2" evidence="2"/>
<dbReference type="GO" id="GO:0008137">
    <property type="term" value="F:NADH dehydrogenase (ubiquinone) activity"/>
    <property type="evidence" value="ECO:0007669"/>
    <property type="project" value="UniProtKB-EC"/>
</dbReference>
<feature type="transmembrane region" description="Helical" evidence="17">
    <location>
        <begin position="444"/>
        <end position="463"/>
    </location>
</feature>
<evidence type="ECO:0000256" key="17">
    <source>
        <dbReference type="SAM" id="Phobius"/>
    </source>
</evidence>
<dbReference type="InterPro" id="IPR003945">
    <property type="entry name" value="NU5C-like"/>
</dbReference>
<feature type="transmembrane region" description="Helical" evidence="17">
    <location>
        <begin position="260"/>
        <end position="279"/>
    </location>
</feature>
<feature type="transmembrane region" description="Helical" evidence="17">
    <location>
        <begin position="6"/>
        <end position="23"/>
    </location>
</feature>
<name>A0A0U2H168_9SAUR</name>
<dbReference type="PANTHER" id="PTHR42829:SF2">
    <property type="entry name" value="NADH-UBIQUINONE OXIDOREDUCTASE CHAIN 5"/>
    <property type="match status" value="1"/>
</dbReference>
<dbReference type="GO" id="GO:0015990">
    <property type="term" value="P:electron transport coupled proton transport"/>
    <property type="evidence" value="ECO:0007669"/>
    <property type="project" value="TreeGrafter"/>
</dbReference>
<feature type="domain" description="NADH:quinone oxidoreductase/Mrp antiporter transmembrane" evidence="18">
    <location>
        <begin position="126"/>
        <end position="405"/>
    </location>
</feature>
<evidence type="ECO:0000256" key="9">
    <source>
        <dbReference type="ARBA" id="ARBA00022982"/>
    </source>
</evidence>
<comment type="subcellular location">
    <subcellularLocation>
        <location evidence="1">Mitochondrion inner membrane</location>
        <topology evidence="1">Multi-pass membrane protein</topology>
    </subcellularLocation>
</comment>
<evidence type="ECO:0000313" key="20">
    <source>
        <dbReference type="EMBL" id="ALE33703.1"/>
    </source>
</evidence>
<evidence type="ECO:0000256" key="11">
    <source>
        <dbReference type="ARBA" id="ARBA00023027"/>
    </source>
</evidence>
<evidence type="ECO:0000256" key="4">
    <source>
        <dbReference type="ARBA" id="ARBA00022448"/>
    </source>
</evidence>
<protein>
    <recommendedName>
        <fullName evidence="3">NADH-ubiquinone oxidoreductase chain 5</fullName>
        <ecNumber evidence="2">7.1.1.2</ecNumber>
    </recommendedName>
    <alternativeName>
        <fullName evidence="15">NADH dehydrogenase subunit 5</fullName>
    </alternativeName>
</protein>
<keyword evidence="9" id="KW-0249">Electron transport</keyword>
<dbReference type="Pfam" id="PF06455">
    <property type="entry name" value="NADH5_C"/>
    <property type="match status" value="1"/>
</dbReference>
<dbReference type="EMBL" id="KR092427">
    <property type="protein sequence ID" value="ALE33703.1"/>
    <property type="molecule type" value="Genomic_DNA"/>
</dbReference>
<keyword evidence="7" id="KW-0999">Mitochondrion inner membrane</keyword>
<keyword evidence="6 17" id="KW-0812">Transmembrane</keyword>
<evidence type="ECO:0000256" key="7">
    <source>
        <dbReference type="ARBA" id="ARBA00022792"/>
    </source>
</evidence>
<dbReference type="InterPro" id="IPR001750">
    <property type="entry name" value="ND/Mrp_TM"/>
</dbReference>
<evidence type="ECO:0000256" key="16">
    <source>
        <dbReference type="ARBA" id="ARBA00049551"/>
    </source>
</evidence>
<feature type="domain" description="NADH dehydrogenase subunit 5 C-terminal" evidence="19">
    <location>
        <begin position="412"/>
        <end position="585"/>
    </location>
</feature>
<dbReference type="GO" id="GO:0005743">
    <property type="term" value="C:mitochondrial inner membrane"/>
    <property type="evidence" value="ECO:0007669"/>
    <property type="project" value="UniProtKB-SubCell"/>
</dbReference>
<feature type="transmembrane region" description="Helical" evidence="17">
    <location>
        <begin position="475"/>
        <end position="493"/>
    </location>
</feature>
<feature type="transmembrane region" description="Helical" evidence="17">
    <location>
        <begin position="354"/>
        <end position="376"/>
    </location>
</feature>
<feature type="transmembrane region" description="Helical" evidence="17">
    <location>
        <begin position="112"/>
        <end position="128"/>
    </location>
</feature>
<feature type="transmembrane region" description="Helical" evidence="17">
    <location>
        <begin position="236"/>
        <end position="254"/>
    </location>
</feature>
<feature type="transmembrane region" description="Helical" evidence="17">
    <location>
        <begin position="567"/>
        <end position="585"/>
    </location>
</feature>
<evidence type="ECO:0000256" key="15">
    <source>
        <dbReference type="ARBA" id="ARBA00031027"/>
    </source>
</evidence>
<feature type="transmembrane region" description="Helical" evidence="17">
    <location>
        <begin position="30"/>
        <end position="51"/>
    </location>
</feature>
<keyword evidence="5" id="KW-0679">Respiratory chain</keyword>
<keyword evidence="8" id="KW-1278">Translocase</keyword>
<evidence type="ECO:0000256" key="1">
    <source>
        <dbReference type="ARBA" id="ARBA00004448"/>
    </source>
</evidence>
<evidence type="ECO:0000256" key="5">
    <source>
        <dbReference type="ARBA" id="ARBA00022660"/>
    </source>
</evidence>
<evidence type="ECO:0000259" key="19">
    <source>
        <dbReference type="Pfam" id="PF06455"/>
    </source>
</evidence>
<organism evidence="20">
    <name type="scientific">Acanthosaura lepidogaster</name>
    <dbReference type="NCBI Taxonomy" id="118088"/>
    <lineage>
        <taxon>Eukaryota</taxon>
        <taxon>Metazoa</taxon>
        <taxon>Chordata</taxon>
        <taxon>Craniata</taxon>
        <taxon>Vertebrata</taxon>
        <taxon>Euteleostomi</taxon>
        <taxon>Lepidosauria</taxon>
        <taxon>Squamata</taxon>
        <taxon>Bifurcata</taxon>
        <taxon>Unidentata</taxon>
        <taxon>Episquamata</taxon>
        <taxon>Toxicofera</taxon>
        <taxon>Iguania</taxon>
        <taxon>Acrodonta</taxon>
        <taxon>Agamidae</taxon>
        <taxon>Draconinae</taxon>
        <taxon>Acanthosaura</taxon>
    </lineage>
</organism>
<keyword evidence="4" id="KW-0813">Transport</keyword>
<evidence type="ECO:0000256" key="12">
    <source>
        <dbReference type="ARBA" id="ARBA00023075"/>
    </source>
</evidence>
<keyword evidence="10 17" id="KW-1133">Transmembrane helix</keyword>
<feature type="transmembrane region" description="Helical" evidence="17">
    <location>
        <begin position="201"/>
        <end position="224"/>
    </location>
</feature>
<evidence type="ECO:0000256" key="13">
    <source>
        <dbReference type="ARBA" id="ARBA00023128"/>
    </source>
</evidence>
<dbReference type="PANTHER" id="PTHR42829">
    <property type="entry name" value="NADH-UBIQUINONE OXIDOREDUCTASE CHAIN 5"/>
    <property type="match status" value="1"/>
</dbReference>
<evidence type="ECO:0000256" key="14">
    <source>
        <dbReference type="ARBA" id="ARBA00023136"/>
    </source>
</evidence>
<keyword evidence="13 20" id="KW-0496">Mitochondrion</keyword>
<reference evidence="20" key="1">
    <citation type="journal article" date="2015" name="Mitochondrial DNA">
        <title>The complete mitochondrial genome of Acanthosaura lepidogaster (Squamata: Agamidae).</title>
        <authorList>
            <person name="Yu X.L."/>
            <person name="Du Y."/>
            <person name="Yao Y.T."/>
            <person name="Lin C.X."/>
            <person name="Lin L.H."/>
        </authorList>
    </citation>
    <scope>NUCLEOTIDE SEQUENCE</scope>
</reference>